<dbReference type="Proteomes" id="UP001595904">
    <property type="component" value="Unassembled WGS sequence"/>
</dbReference>
<dbReference type="CDD" id="cd00586">
    <property type="entry name" value="4HBT"/>
    <property type="match status" value="1"/>
</dbReference>
<sequence>MSGAPIEVWRGCANAWECDHVGHLNTRYYVARVEQALAGLARWLGLTDVNDGSGAHHLFVKAQHMRFLHEARAGAALHATAQVLSWGRDEAVVLFLLHHSNSGKLAATFRLSIAYLERGSRRPEAWPAPATRAASALLCEAPSEAKPRSLALDHVEVTASLERARQLGMRTTGVGTIMPEACDVHGHWRLSSFMGRVADSIPHLRNGEWRDVLARTMPGGTSRVGSALIEFQTVHVRWPKAGDGCEVRSALAGCTDRVTHASHWLLDPETGAPWAAVRTVGIALDLDARRSIPLTAEAQAAYRDASVAGLAL</sequence>
<name>A0ABV8SYF9_9GAMM</name>
<keyword evidence="1" id="KW-0378">Hydrolase</keyword>
<protein>
    <submittedName>
        <fullName evidence="1">Acyl-CoA thioesterase</fullName>
        <ecNumber evidence="1">3.1.2.-</ecNumber>
    </submittedName>
</protein>
<reference evidence="2" key="1">
    <citation type="journal article" date="2019" name="Int. J. Syst. Evol. Microbiol.">
        <title>The Global Catalogue of Microorganisms (GCM) 10K type strain sequencing project: providing services to taxonomists for standard genome sequencing and annotation.</title>
        <authorList>
            <consortium name="The Broad Institute Genomics Platform"/>
            <consortium name="The Broad Institute Genome Sequencing Center for Infectious Disease"/>
            <person name="Wu L."/>
            <person name="Ma J."/>
        </authorList>
    </citation>
    <scope>NUCLEOTIDE SEQUENCE [LARGE SCALE GENOMIC DNA]</scope>
    <source>
        <strain evidence="2">CGMCC 1.10759</strain>
    </source>
</reference>
<evidence type="ECO:0000313" key="1">
    <source>
        <dbReference type="EMBL" id="MFC4311775.1"/>
    </source>
</evidence>
<evidence type="ECO:0000313" key="2">
    <source>
        <dbReference type="Proteomes" id="UP001595904"/>
    </source>
</evidence>
<dbReference type="InterPro" id="IPR029069">
    <property type="entry name" value="HotDog_dom_sf"/>
</dbReference>
<dbReference type="Pfam" id="PF13279">
    <property type="entry name" value="4HBT_2"/>
    <property type="match status" value="1"/>
</dbReference>
<dbReference type="GO" id="GO:0016787">
    <property type="term" value="F:hydrolase activity"/>
    <property type="evidence" value="ECO:0007669"/>
    <property type="project" value="UniProtKB-KW"/>
</dbReference>
<dbReference type="SUPFAM" id="SSF54637">
    <property type="entry name" value="Thioesterase/thiol ester dehydrase-isomerase"/>
    <property type="match status" value="2"/>
</dbReference>
<dbReference type="Gene3D" id="3.10.129.10">
    <property type="entry name" value="Hotdog Thioesterase"/>
    <property type="match status" value="2"/>
</dbReference>
<keyword evidence="2" id="KW-1185">Reference proteome</keyword>
<dbReference type="EMBL" id="JBHSDU010000010">
    <property type="protein sequence ID" value="MFC4311775.1"/>
    <property type="molecule type" value="Genomic_DNA"/>
</dbReference>
<dbReference type="EC" id="3.1.2.-" evidence="1"/>
<dbReference type="RefSeq" id="WP_380600614.1">
    <property type="nucleotide sequence ID" value="NZ_JBHSDU010000010.1"/>
</dbReference>
<organism evidence="1 2">
    <name type="scientific">Steroidobacter flavus</name>
    <dbReference type="NCBI Taxonomy" id="1842136"/>
    <lineage>
        <taxon>Bacteria</taxon>
        <taxon>Pseudomonadati</taxon>
        <taxon>Pseudomonadota</taxon>
        <taxon>Gammaproteobacteria</taxon>
        <taxon>Steroidobacterales</taxon>
        <taxon>Steroidobacteraceae</taxon>
        <taxon>Steroidobacter</taxon>
    </lineage>
</organism>
<comment type="caution">
    <text evidence="1">The sequence shown here is derived from an EMBL/GenBank/DDBJ whole genome shotgun (WGS) entry which is preliminary data.</text>
</comment>
<gene>
    <name evidence="1" type="ORF">ACFPN2_22010</name>
</gene>
<proteinExistence type="predicted"/>
<accession>A0ABV8SYF9</accession>